<name>A0ABR1FLC8_AURAN</name>
<dbReference type="Pfam" id="PF04117">
    <property type="entry name" value="Mpv17_PMP22"/>
    <property type="match status" value="1"/>
</dbReference>
<comment type="similarity">
    <text evidence="2 6">Belongs to the peroxisomal membrane protein PXMP2/4 family.</text>
</comment>
<dbReference type="InterPro" id="IPR007248">
    <property type="entry name" value="Mpv17_PMP22"/>
</dbReference>
<keyword evidence="5" id="KW-0472">Membrane</keyword>
<keyword evidence="4" id="KW-1133">Transmembrane helix</keyword>
<evidence type="ECO:0000313" key="7">
    <source>
        <dbReference type="EMBL" id="KAK7232932.1"/>
    </source>
</evidence>
<comment type="subcellular location">
    <subcellularLocation>
        <location evidence="1">Membrane</location>
        <topology evidence="1">Multi-pass membrane protein</topology>
    </subcellularLocation>
</comment>
<evidence type="ECO:0000256" key="3">
    <source>
        <dbReference type="ARBA" id="ARBA00022692"/>
    </source>
</evidence>
<evidence type="ECO:0000256" key="4">
    <source>
        <dbReference type="ARBA" id="ARBA00022989"/>
    </source>
</evidence>
<evidence type="ECO:0000256" key="1">
    <source>
        <dbReference type="ARBA" id="ARBA00004141"/>
    </source>
</evidence>
<evidence type="ECO:0000256" key="5">
    <source>
        <dbReference type="ARBA" id="ARBA00023136"/>
    </source>
</evidence>
<evidence type="ECO:0000313" key="8">
    <source>
        <dbReference type="Proteomes" id="UP001363151"/>
    </source>
</evidence>
<protein>
    <submittedName>
        <fullName evidence="7">Peroxisomal membrane protein</fullName>
    </submittedName>
</protein>
<reference evidence="7 8" key="1">
    <citation type="submission" date="2024-03" db="EMBL/GenBank/DDBJ databases">
        <title>Aureococcus anophagefferens CCMP1851 and Kratosvirus quantuckense: Draft genome of a second virus-susceptible host strain in the model system.</title>
        <authorList>
            <person name="Chase E."/>
            <person name="Truchon A.R."/>
            <person name="Schepens W."/>
            <person name="Wilhelm S.W."/>
        </authorList>
    </citation>
    <scope>NUCLEOTIDE SEQUENCE [LARGE SCALE GENOMIC DNA]</scope>
    <source>
        <strain evidence="7 8">CCMP1851</strain>
    </source>
</reference>
<comment type="caution">
    <text evidence="7">The sequence shown here is derived from an EMBL/GenBank/DDBJ whole genome shotgun (WGS) entry which is preliminary data.</text>
</comment>
<keyword evidence="3" id="KW-0812">Transmembrane</keyword>
<dbReference type="PANTHER" id="PTHR11266:SF121">
    <property type="entry name" value="OS09G0315000 PROTEIN"/>
    <property type="match status" value="1"/>
</dbReference>
<accession>A0ABR1FLC8</accession>
<dbReference type="EMBL" id="JBBJCI010000365">
    <property type="protein sequence ID" value="KAK7232932.1"/>
    <property type="molecule type" value="Genomic_DNA"/>
</dbReference>
<proteinExistence type="inferred from homology"/>
<keyword evidence="8" id="KW-1185">Reference proteome</keyword>
<dbReference type="Proteomes" id="UP001363151">
    <property type="component" value="Unassembled WGS sequence"/>
</dbReference>
<evidence type="ECO:0000256" key="2">
    <source>
        <dbReference type="ARBA" id="ARBA00006824"/>
    </source>
</evidence>
<sequence length="230" mass="25284">MNGAILGAVAVSSAVALLHNDALEYANLYETHRLTAATAADVLRRFPTDWLSWYDEAALARPVLVKALTSAYCYFVGDLLAQGLRMEERDVERLDLARAARSSAAGFVGHGPVAHYWLGYMDSLDIGVLPKILLDQGPMSIVYNTRLPSVLLYTALIGAFALRSPRAILGDVNSTWLPGMQVSLRFWPVVHTVTFSALIPSELKLLWVDACEIIWIAILSQVNNDEEPKS</sequence>
<gene>
    <name evidence="7" type="ORF">SO694_00036280</name>
</gene>
<evidence type="ECO:0000256" key="6">
    <source>
        <dbReference type="RuleBase" id="RU363053"/>
    </source>
</evidence>
<dbReference type="PANTHER" id="PTHR11266">
    <property type="entry name" value="PEROXISOMAL MEMBRANE PROTEIN 2, PXMP2 MPV17"/>
    <property type="match status" value="1"/>
</dbReference>
<organism evidence="7 8">
    <name type="scientific">Aureococcus anophagefferens</name>
    <name type="common">Harmful bloom alga</name>
    <dbReference type="NCBI Taxonomy" id="44056"/>
    <lineage>
        <taxon>Eukaryota</taxon>
        <taxon>Sar</taxon>
        <taxon>Stramenopiles</taxon>
        <taxon>Ochrophyta</taxon>
        <taxon>Pelagophyceae</taxon>
        <taxon>Pelagomonadales</taxon>
        <taxon>Pelagomonadaceae</taxon>
        <taxon>Aureococcus</taxon>
    </lineage>
</organism>